<organism evidence="1">
    <name type="scientific">uncultured Caudovirales phage</name>
    <dbReference type="NCBI Taxonomy" id="2100421"/>
    <lineage>
        <taxon>Viruses</taxon>
        <taxon>Duplodnaviria</taxon>
        <taxon>Heunggongvirae</taxon>
        <taxon>Uroviricota</taxon>
        <taxon>Caudoviricetes</taxon>
        <taxon>Peduoviridae</taxon>
        <taxon>Maltschvirus</taxon>
        <taxon>Maltschvirus maltsch</taxon>
    </lineage>
</organism>
<evidence type="ECO:0000313" key="1">
    <source>
        <dbReference type="EMBL" id="CAB4133280.1"/>
    </source>
</evidence>
<name>A0A6J5LJX5_9CAUD</name>
<dbReference type="EMBL" id="LR796274">
    <property type="protein sequence ID" value="CAB4133280.1"/>
    <property type="molecule type" value="Genomic_DNA"/>
</dbReference>
<reference evidence="1" key="1">
    <citation type="submission" date="2020-04" db="EMBL/GenBank/DDBJ databases">
        <authorList>
            <person name="Chiriac C."/>
            <person name="Salcher M."/>
            <person name="Ghai R."/>
            <person name="Kavagutti S V."/>
        </authorList>
    </citation>
    <scope>NUCLEOTIDE SEQUENCE</scope>
</reference>
<proteinExistence type="predicted"/>
<gene>
    <name evidence="1" type="ORF">UFOVP257_113</name>
</gene>
<accession>A0A6J5LJX5</accession>
<sequence length="189" mass="21565">MQFKSDIDIDVGDREQALSFLKHIPASIISENKITKHNSGVYFTEIPLDPLTGKASLDYNIAEDRGYVKVDVLNVSLYKQIISEDHLQKLMSIEPAWDKLYDKDFCTKLTHIGSHYDTLIKMPEAVNSITRLAMFLAIIRPAKRHLIGKSWKEVAETVWEKPADDGYYFKKAHAISYAHLVAININLMV</sequence>
<protein>
    <submittedName>
        <fullName evidence="1">Uncharacterized protein</fullName>
    </submittedName>
</protein>